<name>A0AAJ1ID61_9SPIO</name>
<evidence type="ECO:0000256" key="1">
    <source>
        <dbReference type="ARBA" id="ARBA00022679"/>
    </source>
</evidence>
<dbReference type="NCBIfam" id="TIGR02365">
    <property type="entry name" value="dha_L_ycgS"/>
    <property type="match status" value="1"/>
</dbReference>
<feature type="domain" description="DhaL" evidence="3">
    <location>
        <begin position="7"/>
        <end position="206"/>
    </location>
</feature>
<evidence type="ECO:0000313" key="5">
    <source>
        <dbReference type="Proteomes" id="UP001221217"/>
    </source>
</evidence>
<sequence length="212" mass="22533">MSDSFNAGDSRMVLKLAEVIKENRDYLSTIDGKIGDGDHGINMNKGFQLCRQQLEDGSYSLKESIEILSNILMTKIGGSMGPIYGMFFSGLVEGLGEKSEITAEVYLKMLKAGLSNLQDISDAEPGDKTLMDALVPAVDAFEASVASNESFSTALIKMGEAADAGSKSTEDMVAKIGRSSRLGERSRGVIDAGSASCALILNSMADIIIENL</sequence>
<dbReference type="PROSITE" id="PS51480">
    <property type="entry name" value="DHAL"/>
    <property type="match status" value="1"/>
</dbReference>
<dbReference type="InterPro" id="IPR004007">
    <property type="entry name" value="DhaL_dom"/>
</dbReference>
<dbReference type="Gene3D" id="1.25.40.340">
    <property type="match status" value="1"/>
</dbReference>
<organism evidence="4 5">
    <name type="scientific">Candidatus Thalassospirochaeta sargassi</name>
    <dbReference type="NCBI Taxonomy" id="3119039"/>
    <lineage>
        <taxon>Bacteria</taxon>
        <taxon>Pseudomonadati</taxon>
        <taxon>Spirochaetota</taxon>
        <taxon>Spirochaetia</taxon>
        <taxon>Spirochaetales</taxon>
        <taxon>Spirochaetaceae</taxon>
        <taxon>Candidatus Thalassospirochaeta</taxon>
    </lineage>
</organism>
<evidence type="ECO:0000313" key="4">
    <source>
        <dbReference type="EMBL" id="MDC7225999.1"/>
    </source>
</evidence>
<dbReference type="AlphaFoldDB" id="A0AAJ1ID61"/>
<dbReference type="GO" id="GO:0005829">
    <property type="term" value="C:cytosol"/>
    <property type="evidence" value="ECO:0007669"/>
    <property type="project" value="TreeGrafter"/>
</dbReference>
<dbReference type="PANTHER" id="PTHR28629:SF4">
    <property type="entry name" value="TRIOKINASE_FMN CYCLASE"/>
    <property type="match status" value="1"/>
</dbReference>
<dbReference type="Pfam" id="PF02734">
    <property type="entry name" value="Dak2"/>
    <property type="match status" value="1"/>
</dbReference>
<dbReference type="Proteomes" id="UP001221217">
    <property type="component" value="Unassembled WGS sequence"/>
</dbReference>
<keyword evidence="2 4" id="KW-0418">Kinase</keyword>
<protein>
    <submittedName>
        <fullName evidence="4">Dihydroxyacetone kinase subunit DhaL</fullName>
    </submittedName>
</protein>
<dbReference type="InterPro" id="IPR036117">
    <property type="entry name" value="DhaL_dom_sf"/>
</dbReference>
<gene>
    <name evidence="4" type="primary">dhaL</name>
    <name evidence="4" type="ORF">PQJ61_04460</name>
</gene>
<reference evidence="4 5" key="1">
    <citation type="submission" date="2022-12" db="EMBL/GenBank/DDBJ databases">
        <title>Metagenome assembled genome from gulf of manar.</title>
        <authorList>
            <person name="Kohli P."/>
            <person name="Pk S."/>
            <person name="Venkata Ramana C."/>
            <person name="Sasikala C."/>
        </authorList>
    </citation>
    <scope>NUCLEOTIDE SEQUENCE [LARGE SCALE GENOMIC DNA]</scope>
    <source>
        <strain evidence="4">JB008</strain>
    </source>
</reference>
<dbReference type="EMBL" id="JAQQAL010000011">
    <property type="protein sequence ID" value="MDC7225999.1"/>
    <property type="molecule type" value="Genomic_DNA"/>
</dbReference>
<evidence type="ECO:0000256" key="2">
    <source>
        <dbReference type="ARBA" id="ARBA00022777"/>
    </source>
</evidence>
<dbReference type="GO" id="GO:0019563">
    <property type="term" value="P:glycerol catabolic process"/>
    <property type="evidence" value="ECO:0007669"/>
    <property type="project" value="TreeGrafter"/>
</dbReference>
<comment type="caution">
    <text evidence="4">The sequence shown here is derived from an EMBL/GenBank/DDBJ whole genome shotgun (WGS) entry which is preliminary data.</text>
</comment>
<dbReference type="GO" id="GO:0004371">
    <property type="term" value="F:glycerone kinase activity"/>
    <property type="evidence" value="ECO:0007669"/>
    <property type="project" value="InterPro"/>
</dbReference>
<dbReference type="FunFam" id="1.25.40.340:FF:000002">
    <property type="entry name" value="Dihydroxyacetone kinase, L subunit"/>
    <property type="match status" value="1"/>
</dbReference>
<dbReference type="SUPFAM" id="SSF101473">
    <property type="entry name" value="DhaL-like"/>
    <property type="match status" value="1"/>
</dbReference>
<dbReference type="InterPro" id="IPR012737">
    <property type="entry name" value="DhaK_L_YcgS"/>
</dbReference>
<proteinExistence type="predicted"/>
<accession>A0AAJ1ID61</accession>
<dbReference type="InterPro" id="IPR050861">
    <property type="entry name" value="Dihydroxyacetone_Kinase"/>
</dbReference>
<dbReference type="SMART" id="SM01120">
    <property type="entry name" value="Dak2"/>
    <property type="match status" value="1"/>
</dbReference>
<dbReference type="PANTHER" id="PTHR28629">
    <property type="entry name" value="TRIOKINASE/FMN CYCLASE"/>
    <property type="match status" value="1"/>
</dbReference>
<evidence type="ECO:0000259" key="3">
    <source>
        <dbReference type="PROSITE" id="PS51480"/>
    </source>
</evidence>
<keyword evidence="1" id="KW-0808">Transferase</keyword>